<gene>
    <name evidence="1" type="ORF">RRG08_029873</name>
</gene>
<dbReference type="EMBL" id="JAWDGP010006058">
    <property type="protein sequence ID" value="KAK3748017.1"/>
    <property type="molecule type" value="Genomic_DNA"/>
</dbReference>
<name>A0AAE1CZX3_9GAST</name>
<evidence type="ECO:0000313" key="1">
    <source>
        <dbReference type="EMBL" id="KAK3748017.1"/>
    </source>
</evidence>
<protein>
    <submittedName>
        <fullName evidence="1">Uncharacterized protein</fullName>
    </submittedName>
</protein>
<sequence>MACGSCWMHAIVLDLWSWGEARRRLFVDRTKTKQCSVGQEIRPGPRTNRERNPLKAQRGILASWPSLQLLGDPQSNFRSLDSIIYRCYWTSISE</sequence>
<reference evidence="1" key="1">
    <citation type="journal article" date="2023" name="G3 (Bethesda)">
        <title>A reference genome for the long-term kleptoplast-retaining sea slug Elysia crispata morphotype clarki.</title>
        <authorList>
            <person name="Eastman K.E."/>
            <person name="Pendleton A.L."/>
            <person name="Shaikh M.A."/>
            <person name="Suttiyut T."/>
            <person name="Ogas R."/>
            <person name="Tomko P."/>
            <person name="Gavelis G."/>
            <person name="Widhalm J.R."/>
            <person name="Wisecaver J.H."/>
        </authorList>
    </citation>
    <scope>NUCLEOTIDE SEQUENCE</scope>
    <source>
        <strain evidence="1">ECLA1</strain>
    </source>
</reference>
<keyword evidence="2" id="KW-1185">Reference proteome</keyword>
<accession>A0AAE1CZX3</accession>
<dbReference type="AlphaFoldDB" id="A0AAE1CZX3"/>
<comment type="caution">
    <text evidence="1">The sequence shown here is derived from an EMBL/GenBank/DDBJ whole genome shotgun (WGS) entry which is preliminary data.</text>
</comment>
<organism evidence="1 2">
    <name type="scientific">Elysia crispata</name>
    <name type="common">lettuce slug</name>
    <dbReference type="NCBI Taxonomy" id="231223"/>
    <lineage>
        <taxon>Eukaryota</taxon>
        <taxon>Metazoa</taxon>
        <taxon>Spiralia</taxon>
        <taxon>Lophotrochozoa</taxon>
        <taxon>Mollusca</taxon>
        <taxon>Gastropoda</taxon>
        <taxon>Heterobranchia</taxon>
        <taxon>Euthyneura</taxon>
        <taxon>Panpulmonata</taxon>
        <taxon>Sacoglossa</taxon>
        <taxon>Placobranchoidea</taxon>
        <taxon>Plakobranchidae</taxon>
        <taxon>Elysia</taxon>
    </lineage>
</organism>
<proteinExistence type="predicted"/>
<dbReference type="Proteomes" id="UP001283361">
    <property type="component" value="Unassembled WGS sequence"/>
</dbReference>
<evidence type="ECO:0000313" key="2">
    <source>
        <dbReference type="Proteomes" id="UP001283361"/>
    </source>
</evidence>